<protein>
    <recommendedName>
        <fullName evidence="6">GTD-binding domain-containing protein</fullName>
    </recommendedName>
</protein>
<evidence type="ECO:0000313" key="7">
    <source>
        <dbReference type="EnsemblPlants" id="HORVU.MOREX.r3.4HG0371940.1.CDS1"/>
    </source>
</evidence>
<evidence type="ECO:0000256" key="1">
    <source>
        <dbReference type="ARBA" id="ARBA00004370"/>
    </source>
</evidence>
<comment type="subcellular location">
    <subcellularLocation>
        <location evidence="1">Membrane</location>
    </subcellularLocation>
</comment>
<evidence type="ECO:0000256" key="3">
    <source>
        <dbReference type="ARBA" id="ARBA00022989"/>
    </source>
</evidence>
<dbReference type="Gramene" id="HORVU.MOREX.r3.4HG0371940.1">
    <property type="protein sequence ID" value="HORVU.MOREX.r3.4HG0371940.1.CDS1"/>
    <property type="gene ID" value="HORVU.MOREX.r3.4HG0371940"/>
</dbReference>
<dbReference type="Pfam" id="PF04576">
    <property type="entry name" value="Zein-binding"/>
    <property type="match status" value="1"/>
</dbReference>
<dbReference type="PANTHER" id="PTHR31422:SF59">
    <property type="entry name" value="MYOSIN-BINDING PROTEIN 7"/>
    <property type="match status" value="1"/>
</dbReference>
<dbReference type="SMR" id="A0A8I6YGB4"/>
<keyword evidence="5" id="KW-0175">Coiled coil</keyword>
<feature type="coiled-coil region" evidence="5">
    <location>
        <begin position="295"/>
        <end position="322"/>
    </location>
</feature>
<evidence type="ECO:0000313" key="8">
    <source>
        <dbReference type="Proteomes" id="UP000011116"/>
    </source>
</evidence>
<evidence type="ECO:0000256" key="5">
    <source>
        <dbReference type="SAM" id="Coils"/>
    </source>
</evidence>
<accession>A0A8I6YGB4</accession>
<dbReference type="PANTHER" id="PTHR31422">
    <property type="entry name" value="BNAANNG28530D PROTEIN"/>
    <property type="match status" value="1"/>
</dbReference>
<feature type="domain" description="GTD-binding" evidence="6">
    <location>
        <begin position="48"/>
        <end position="146"/>
    </location>
</feature>
<reference evidence="7" key="2">
    <citation type="submission" date="2020-10" db="EMBL/GenBank/DDBJ databases">
        <authorList>
            <person name="Scholz U."/>
            <person name="Mascher M."/>
            <person name="Fiebig A."/>
        </authorList>
    </citation>
    <scope>NUCLEOTIDE SEQUENCE [LARGE SCALE GENOMIC DNA]</scope>
    <source>
        <strain evidence="7">cv. Morex</strain>
    </source>
</reference>
<keyword evidence="4" id="KW-0472">Membrane</keyword>
<proteinExistence type="predicted"/>
<reference evidence="8" key="1">
    <citation type="journal article" date="2012" name="Nature">
        <title>A physical, genetic and functional sequence assembly of the barley genome.</title>
        <authorList>
            <consortium name="The International Barley Genome Sequencing Consortium"/>
            <person name="Mayer K.F."/>
            <person name="Waugh R."/>
            <person name="Brown J.W."/>
            <person name="Schulman A."/>
            <person name="Langridge P."/>
            <person name="Platzer M."/>
            <person name="Fincher G.B."/>
            <person name="Muehlbauer G.J."/>
            <person name="Sato K."/>
            <person name="Close T.J."/>
            <person name="Wise R.P."/>
            <person name="Stein N."/>
        </authorList>
    </citation>
    <scope>NUCLEOTIDE SEQUENCE [LARGE SCALE GENOMIC DNA]</scope>
    <source>
        <strain evidence="8">cv. Morex</strain>
    </source>
</reference>
<dbReference type="Proteomes" id="UP000011116">
    <property type="component" value="Chromosome 4H"/>
</dbReference>
<dbReference type="PROSITE" id="PS51775">
    <property type="entry name" value="GTD_BINDING"/>
    <property type="match status" value="1"/>
</dbReference>
<keyword evidence="2" id="KW-0812">Transmembrane</keyword>
<evidence type="ECO:0000256" key="4">
    <source>
        <dbReference type="ARBA" id="ARBA00023136"/>
    </source>
</evidence>
<sequence>MATDPGGDACPLCGSGDDQAAVTAGPAHVTLRKRNLPAEAVARLGPGDEAAVLREAVAWQQSGMAELQEELEAERGAAAEAASEAMSMILRLQRDKSEAMMEARQFRRFAEERFAHDAAEVAALHVAMAQRDASIQSLSAQLRVCRSRLIQLGFVSPSSLPSYPTAAAGDHLFADDCPSIQCLDYPARSDVGSPRTHHLFYTMPGRASHKGVICASPRRQCHGRALSNDSLYDGGISAADELPFVVERDVSDQDNDCDPVYTVEAVHRVPVAAPEDCCYFQTPMGNDVGFGGVGVWAEEQEIQKLSARLQALEADRESMRHAIMSMGAEKAQVVMLKDIAHQLCEEASPLPAVSLKLHPVPQAVVGPQRKVVKRQPFCIKFFIVTVIKVNSAGLVLL</sequence>
<reference evidence="7" key="3">
    <citation type="submission" date="2022-01" db="UniProtKB">
        <authorList>
            <consortium name="EnsemblPlants"/>
        </authorList>
    </citation>
    <scope>IDENTIFICATION</scope>
    <source>
        <strain evidence="7">subsp. vulgare</strain>
    </source>
</reference>
<organism evidence="7 8">
    <name type="scientific">Hordeum vulgare subsp. vulgare</name>
    <name type="common">Domesticated barley</name>
    <dbReference type="NCBI Taxonomy" id="112509"/>
    <lineage>
        <taxon>Eukaryota</taxon>
        <taxon>Viridiplantae</taxon>
        <taxon>Streptophyta</taxon>
        <taxon>Embryophyta</taxon>
        <taxon>Tracheophyta</taxon>
        <taxon>Spermatophyta</taxon>
        <taxon>Magnoliopsida</taxon>
        <taxon>Liliopsida</taxon>
        <taxon>Poales</taxon>
        <taxon>Poaceae</taxon>
        <taxon>BOP clade</taxon>
        <taxon>Pooideae</taxon>
        <taxon>Triticodae</taxon>
        <taxon>Triticeae</taxon>
        <taxon>Hordeinae</taxon>
        <taxon>Hordeum</taxon>
    </lineage>
</organism>
<keyword evidence="8" id="KW-1185">Reference proteome</keyword>
<evidence type="ECO:0000256" key="2">
    <source>
        <dbReference type="ARBA" id="ARBA00022692"/>
    </source>
</evidence>
<name>A0A8I6YGB4_HORVV</name>
<dbReference type="GO" id="GO:0080115">
    <property type="term" value="F:myosin XI tail binding"/>
    <property type="evidence" value="ECO:0007669"/>
    <property type="project" value="UniProtKB-ARBA"/>
</dbReference>
<dbReference type="EnsemblPlants" id="HORVU.MOREX.r3.4HG0371940.1">
    <property type="protein sequence ID" value="HORVU.MOREX.r3.4HG0371940.1.CDS1"/>
    <property type="gene ID" value="HORVU.MOREX.r3.4HG0371940"/>
</dbReference>
<dbReference type="InterPro" id="IPR007656">
    <property type="entry name" value="GTD-bd"/>
</dbReference>
<dbReference type="AlphaFoldDB" id="A0A8I6YGB4"/>
<evidence type="ECO:0000259" key="6">
    <source>
        <dbReference type="PROSITE" id="PS51775"/>
    </source>
</evidence>
<dbReference type="GO" id="GO:0016020">
    <property type="term" value="C:membrane"/>
    <property type="evidence" value="ECO:0007669"/>
    <property type="project" value="UniProtKB-SubCell"/>
</dbReference>
<keyword evidence="3" id="KW-1133">Transmembrane helix</keyword>